<evidence type="ECO:0000313" key="3">
    <source>
        <dbReference type="Proteomes" id="UP000612808"/>
    </source>
</evidence>
<evidence type="ECO:0000256" key="1">
    <source>
        <dbReference type="SAM" id="Phobius"/>
    </source>
</evidence>
<feature type="transmembrane region" description="Helical" evidence="1">
    <location>
        <begin position="41"/>
        <end position="61"/>
    </location>
</feature>
<keyword evidence="1" id="KW-1133">Transmembrane helix</keyword>
<feature type="transmembrane region" description="Helical" evidence="1">
    <location>
        <begin position="68"/>
        <end position="86"/>
    </location>
</feature>
<evidence type="ECO:0000313" key="2">
    <source>
        <dbReference type="EMBL" id="GID10137.1"/>
    </source>
</evidence>
<accession>A0A8J3J4T0</accession>
<keyword evidence="3" id="KW-1185">Reference proteome</keyword>
<reference evidence="2" key="1">
    <citation type="submission" date="2021-01" db="EMBL/GenBank/DDBJ databases">
        <title>Whole genome shotgun sequence of Actinocatenispora rupis NBRC 107355.</title>
        <authorList>
            <person name="Komaki H."/>
            <person name="Tamura T."/>
        </authorList>
    </citation>
    <scope>NUCLEOTIDE SEQUENCE</scope>
    <source>
        <strain evidence="2">NBRC 107355</strain>
    </source>
</reference>
<keyword evidence="1" id="KW-0472">Membrane</keyword>
<protein>
    <submittedName>
        <fullName evidence="2">Uncharacterized protein</fullName>
    </submittedName>
</protein>
<keyword evidence="1" id="KW-0812">Transmembrane</keyword>
<gene>
    <name evidence="2" type="ORF">Aru02nite_10260</name>
</gene>
<dbReference type="Proteomes" id="UP000612808">
    <property type="component" value="Unassembled WGS sequence"/>
</dbReference>
<proteinExistence type="predicted"/>
<feature type="transmembrane region" description="Helical" evidence="1">
    <location>
        <begin position="15"/>
        <end position="35"/>
    </location>
</feature>
<dbReference type="AlphaFoldDB" id="A0A8J3J4T0"/>
<sequence length="93" mass="10091">MMSNDRRAAEDQRRAYVIGSVLLVVVFVATLLIAHHRAGAITWYTVLLGISHGFMYFLVGFAAGHRSILGVLLFGVPAGIITYAILTTTGRLT</sequence>
<dbReference type="EMBL" id="BOMB01000004">
    <property type="protein sequence ID" value="GID10137.1"/>
    <property type="molecule type" value="Genomic_DNA"/>
</dbReference>
<comment type="caution">
    <text evidence="2">The sequence shown here is derived from an EMBL/GenBank/DDBJ whole genome shotgun (WGS) entry which is preliminary data.</text>
</comment>
<name>A0A8J3J4T0_9ACTN</name>
<organism evidence="2 3">
    <name type="scientific">Actinocatenispora rupis</name>
    <dbReference type="NCBI Taxonomy" id="519421"/>
    <lineage>
        <taxon>Bacteria</taxon>
        <taxon>Bacillati</taxon>
        <taxon>Actinomycetota</taxon>
        <taxon>Actinomycetes</taxon>
        <taxon>Micromonosporales</taxon>
        <taxon>Micromonosporaceae</taxon>
        <taxon>Actinocatenispora</taxon>
    </lineage>
</organism>